<dbReference type="EMBL" id="JABDTM020000034">
    <property type="protein sequence ID" value="KAH0822773.1"/>
    <property type="molecule type" value="Genomic_DNA"/>
</dbReference>
<feature type="region of interest" description="Disordered" evidence="1">
    <location>
        <begin position="496"/>
        <end position="581"/>
    </location>
</feature>
<comment type="caution">
    <text evidence="2">The sequence shown here is derived from an EMBL/GenBank/DDBJ whole genome shotgun (WGS) entry which is preliminary data.</text>
</comment>
<organism evidence="2 3">
    <name type="scientific">Tenebrio molitor</name>
    <name type="common">Yellow mealworm beetle</name>
    <dbReference type="NCBI Taxonomy" id="7067"/>
    <lineage>
        <taxon>Eukaryota</taxon>
        <taxon>Metazoa</taxon>
        <taxon>Ecdysozoa</taxon>
        <taxon>Arthropoda</taxon>
        <taxon>Hexapoda</taxon>
        <taxon>Insecta</taxon>
        <taxon>Pterygota</taxon>
        <taxon>Neoptera</taxon>
        <taxon>Endopterygota</taxon>
        <taxon>Coleoptera</taxon>
        <taxon>Polyphaga</taxon>
        <taxon>Cucujiformia</taxon>
        <taxon>Tenebrionidae</taxon>
        <taxon>Tenebrio</taxon>
    </lineage>
</organism>
<reference evidence="2" key="1">
    <citation type="journal article" date="2020" name="J Insects Food Feed">
        <title>The yellow mealworm (Tenebrio molitor) genome: a resource for the emerging insects as food and feed industry.</title>
        <authorList>
            <person name="Eriksson T."/>
            <person name="Andere A."/>
            <person name="Kelstrup H."/>
            <person name="Emery V."/>
            <person name="Picard C."/>
        </authorList>
    </citation>
    <scope>NUCLEOTIDE SEQUENCE</scope>
    <source>
        <strain evidence="2">Stoneville</strain>
        <tissue evidence="2">Whole head</tissue>
    </source>
</reference>
<keyword evidence="3" id="KW-1185">Reference proteome</keyword>
<evidence type="ECO:0000313" key="2">
    <source>
        <dbReference type="EMBL" id="KAH0822773.1"/>
    </source>
</evidence>
<feature type="compositionally biased region" description="Basic and acidic residues" evidence="1">
    <location>
        <begin position="572"/>
        <end position="581"/>
    </location>
</feature>
<dbReference type="AlphaFoldDB" id="A0A8J6LKY5"/>
<reference evidence="2" key="2">
    <citation type="submission" date="2021-08" db="EMBL/GenBank/DDBJ databases">
        <authorList>
            <person name="Eriksson T."/>
        </authorList>
    </citation>
    <scope>NUCLEOTIDE SEQUENCE</scope>
    <source>
        <strain evidence="2">Stoneville</strain>
        <tissue evidence="2">Whole head</tissue>
    </source>
</reference>
<feature type="region of interest" description="Disordered" evidence="1">
    <location>
        <begin position="53"/>
        <end position="72"/>
    </location>
</feature>
<gene>
    <name evidence="2" type="ORF">GEV33_000016</name>
</gene>
<sequence>MLPLLLLPQEICPMQTSTVMWMFRAWKRSEIVEERKSKFKAIRERFWGDNERARGSARRNGSIPPQTPHIHLSKSPEMQTLQRVGSVRKNPQPLLFVEPFRKANRRDDPDAPIISPYVNEWVLLFGTGVIKGELVRAYSGIGDNVPSKYFMRSKLLPNRATTSKPLKTGSTRFKRFNPRNLQECSSVGTFEKRCFSSVGAAVRVLFTEPVWEYLTRKCNRRGPSAAAGAGGQESAGAKFPTRSLLSIRRLQRNTRHQSRPLRLSRAKHATAESHVCVCERAAPGPRTYFGRARCLPAARRRRARRVGTEQDLITPPAPPPSYFLTDPGANTSTRDYETWTGHVWGTAVGRGGGMDGVSAAIKTEIDPKGRKSLRVAGVAGNRLNFGVRGGSPAPLSRFAPPRLARRCSHLHVNHLDDTAVSDSGERLRRKRSPVRTHVGRRAGRGWKPTTQYPGRVERVIREDCSPRPIRLSPAPTRLPSVTDPGFASFILVPSSGRSRAARRDFRPDDDIYSTNVPKCSRQAAAGGGARQTPHPEKDRSGADRRLIPHDSPGLGGKLPPTPRKSQSENDSSEERKISSAN</sequence>
<feature type="compositionally biased region" description="Basic and acidic residues" evidence="1">
    <location>
        <begin position="533"/>
        <end position="548"/>
    </location>
</feature>
<evidence type="ECO:0000313" key="3">
    <source>
        <dbReference type="Proteomes" id="UP000719412"/>
    </source>
</evidence>
<evidence type="ECO:0000256" key="1">
    <source>
        <dbReference type="SAM" id="MobiDB-lite"/>
    </source>
</evidence>
<proteinExistence type="predicted"/>
<name>A0A8J6LKY5_TENMO</name>
<accession>A0A8J6LKY5</accession>
<feature type="region of interest" description="Disordered" evidence="1">
    <location>
        <begin position="421"/>
        <end position="450"/>
    </location>
</feature>
<protein>
    <submittedName>
        <fullName evidence="2">Uncharacterized protein</fullName>
    </submittedName>
</protein>
<dbReference type="Proteomes" id="UP000719412">
    <property type="component" value="Unassembled WGS sequence"/>
</dbReference>
<feature type="compositionally biased region" description="Basic residues" evidence="1">
    <location>
        <begin position="427"/>
        <end position="444"/>
    </location>
</feature>